<comment type="caution">
    <text evidence="6">The sequence shown here is derived from an EMBL/GenBank/DDBJ whole genome shotgun (WGS) entry which is preliminary data.</text>
</comment>
<organism evidence="6 7">
    <name type="scientific">Enterococcus florum</name>
    <dbReference type="NCBI Taxonomy" id="2480627"/>
    <lineage>
        <taxon>Bacteria</taxon>
        <taxon>Bacillati</taxon>
        <taxon>Bacillota</taxon>
        <taxon>Bacilli</taxon>
        <taxon>Lactobacillales</taxon>
        <taxon>Enterococcaceae</taxon>
        <taxon>Enterococcus</taxon>
    </lineage>
</organism>
<dbReference type="Pfam" id="PF00486">
    <property type="entry name" value="Trans_reg_C"/>
    <property type="match status" value="1"/>
</dbReference>
<dbReference type="SUPFAM" id="SSF46894">
    <property type="entry name" value="C-terminal effector domain of the bipartite response regulators"/>
    <property type="match status" value="1"/>
</dbReference>
<evidence type="ECO:0000259" key="5">
    <source>
        <dbReference type="PROSITE" id="PS51755"/>
    </source>
</evidence>
<keyword evidence="1" id="KW-0805">Transcription regulation</keyword>
<dbReference type="Gene3D" id="1.10.10.10">
    <property type="entry name" value="Winged helix-like DNA-binding domain superfamily/Winged helix DNA-binding domain"/>
    <property type="match status" value="1"/>
</dbReference>
<dbReference type="GO" id="GO:0000160">
    <property type="term" value="P:phosphorelay signal transduction system"/>
    <property type="evidence" value="ECO:0007669"/>
    <property type="project" value="InterPro"/>
</dbReference>
<dbReference type="SMART" id="SM00862">
    <property type="entry name" value="Trans_reg_C"/>
    <property type="match status" value="1"/>
</dbReference>
<evidence type="ECO:0000313" key="7">
    <source>
        <dbReference type="Proteomes" id="UP000290567"/>
    </source>
</evidence>
<dbReference type="GO" id="GO:0006355">
    <property type="term" value="P:regulation of DNA-templated transcription"/>
    <property type="evidence" value="ECO:0007669"/>
    <property type="project" value="InterPro"/>
</dbReference>
<dbReference type="InterPro" id="IPR036388">
    <property type="entry name" value="WH-like_DNA-bd_sf"/>
</dbReference>
<sequence length="244" mass="28196">MVSVLLLTKNILVEQKLQARLQKLNYEVFCSSGVFELLNRGAEALQIPSYFQYIILSETISERELTAVLPTLQQDTSVILRKVEKLPIAEEQKKEGVSQGIHDWISDEQTTEEVREKLFQLTKHLKLKSPSVSWTSGKYVMEKKRLLGALSLSKLERRTLDKLYDARGEITSREELCNYLWNEATTKSHLVQLSMVMKRIREAFKKDGLAEEAIQTSWGEGYTLTDAVYRNYAYENRKVEQLTI</sequence>
<dbReference type="AlphaFoldDB" id="A0A4P5PF47"/>
<protein>
    <submittedName>
        <fullName evidence="6">Transcriptional regulator</fullName>
    </submittedName>
</protein>
<keyword evidence="2 4" id="KW-0238">DNA-binding</keyword>
<dbReference type="RefSeq" id="WP_146623749.1">
    <property type="nucleotide sequence ID" value="NZ_BJCC01000031.1"/>
</dbReference>
<evidence type="ECO:0000313" key="6">
    <source>
        <dbReference type="EMBL" id="GCF95354.1"/>
    </source>
</evidence>
<accession>A0A4P5PF47</accession>
<feature type="DNA-binding region" description="OmpR/PhoB-type" evidence="4">
    <location>
        <begin position="122"/>
        <end position="226"/>
    </location>
</feature>
<dbReference type="Proteomes" id="UP000290567">
    <property type="component" value="Unassembled WGS sequence"/>
</dbReference>
<feature type="domain" description="OmpR/PhoB-type" evidence="5">
    <location>
        <begin position="122"/>
        <end position="226"/>
    </location>
</feature>
<gene>
    <name evidence="6" type="ORF">NRIC_32450</name>
</gene>
<dbReference type="PROSITE" id="PS51755">
    <property type="entry name" value="OMPR_PHOB"/>
    <property type="match status" value="1"/>
</dbReference>
<evidence type="ECO:0000256" key="4">
    <source>
        <dbReference type="PROSITE-ProRule" id="PRU01091"/>
    </source>
</evidence>
<dbReference type="OrthoDB" id="2191990at2"/>
<evidence type="ECO:0000256" key="1">
    <source>
        <dbReference type="ARBA" id="ARBA00023015"/>
    </source>
</evidence>
<dbReference type="GO" id="GO:0003677">
    <property type="term" value="F:DNA binding"/>
    <property type="evidence" value="ECO:0007669"/>
    <property type="project" value="UniProtKB-UniRule"/>
</dbReference>
<name>A0A4P5PF47_9ENTE</name>
<dbReference type="InterPro" id="IPR001867">
    <property type="entry name" value="OmpR/PhoB-type_DNA-bd"/>
</dbReference>
<dbReference type="EMBL" id="BJCC01000031">
    <property type="protein sequence ID" value="GCF95354.1"/>
    <property type="molecule type" value="Genomic_DNA"/>
</dbReference>
<keyword evidence="7" id="KW-1185">Reference proteome</keyword>
<reference evidence="7" key="1">
    <citation type="submission" date="2019-02" db="EMBL/GenBank/DDBJ databases">
        <title>Draft genome sequence of Enterococcus sp. Gos25-1.</title>
        <authorList>
            <person name="Tanaka N."/>
            <person name="Shiwa Y."/>
            <person name="Fujita N."/>
        </authorList>
    </citation>
    <scope>NUCLEOTIDE SEQUENCE [LARGE SCALE GENOMIC DNA]</scope>
    <source>
        <strain evidence="7">Gos25-1</strain>
    </source>
</reference>
<keyword evidence="3" id="KW-0804">Transcription</keyword>
<evidence type="ECO:0000256" key="2">
    <source>
        <dbReference type="ARBA" id="ARBA00023125"/>
    </source>
</evidence>
<dbReference type="InterPro" id="IPR016032">
    <property type="entry name" value="Sig_transdc_resp-reg_C-effctor"/>
</dbReference>
<proteinExistence type="predicted"/>
<evidence type="ECO:0000256" key="3">
    <source>
        <dbReference type="ARBA" id="ARBA00023163"/>
    </source>
</evidence>